<comment type="similarity">
    <text evidence="1 2">Belongs to the UPF0102 family.</text>
</comment>
<evidence type="ECO:0000256" key="1">
    <source>
        <dbReference type="ARBA" id="ARBA00006738"/>
    </source>
</evidence>
<dbReference type="GO" id="GO:0003676">
    <property type="term" value="F:nucleic acid binding"/>
    <property type="evidence" value="ECO:0007669"/>
    <property type="project" value="InterPro"/>
</dbReference>
<sequence>MKTLLKRLGFSEATPSETSRQSLGQQGERLAAHFLTRCGMQIVAYNVRVPVGRTRTGARVYGELDIVAFDGPTLVFVEVKTRTTTDFTTPESAITPRKQARLARAARRYRTLIGPFDAPYRFDVVSIVAAPGAQPTIRLFRDFFRP</sequence>
<dbReference type="HOGENOM" id="CLU_115353_2_1_0"/>
<accession>G2LGL7</accession>
<keyword evidence="3" id="KW-0540">Nuclease</keyword>
<evidence type="ECO:0000256" key="2">
    <source>
        <dbReference type="HAMAP-Rule" id="MF_00048"/>
    </source>
</evidence>
<dbReference type="EMBL" id="CP002514">
    <property type="protein sequence ID" value="AEP11128.1"/>
    <property type="molecule type" value="Genomic_DNA"/>
</dbReference>
<dbReference type="InterPro" id="IPR011335">
    <property type="entry name" value="Restrct_endonuc-II-like"/>
</dbReference>
<keyword evidence="4" id="KW-1185">Reference proteome</keyword>
<dbReference type="Gene3D" id="3.40.1350.10">
    <property type="match status" value="1"/>
</dbReference>
<dbReference type="Pfam" id="PF02021">
    <property type="entry name" value="UPF0102"/>
    <property type="match status" value="1"/>
</dbReference>
<name>G2LGL7_CHLTF</name>
<dbReference type="GO" id="GO:0004519">
    <property type="term" value="F:endonuclease activity"/>
    <property type="evidence" value="ECO:0007669"/>
    <property type="project" value="UniProtKB-KW"/>
</dbReference>
<dbReference type="RefSeq" id="WP_014098866.1">
    <property type="nucleotide sequence ID" value="NC_016024.1"/>
</dbReference>
<keyword evidence="3" id="KW-0255">Endonuclease</keyword>
<organism evidence="3 4">
    <name type="scientific">Chloracidobacterium thermophilum (strain B)</name>
    <dbReference type="NCBI Taxonomy" id="981222"/>
    <lineage>
        <taxon>Bacteria</taxon>
        <taxon>Pseudomonadati</taxon>
        <taxon>Acidobacteriota</taxon>
        <taxon>Terriglobia</taxon>
        <taxon>Terriglobales</taxon>
        <taxon>Acidobacteriaceae</taxon>
        <taxon>Chloracidobacterium</taxon>
    </lineage>
</organism>
<proteinExistence type="inferred from homology"/>
<dbReference type="OrthoDB" id="9802516at2"/>
<protein>
    <recommendedName>
        <fullName evidence="2">UPF0102 protein Cabther_A0366</fullName>
    </recommendedName>
</protein>
<dbReference type="HAMAP" id="MF_00048">
    <property type="entry name" value="UPF0102"/>
    <property type="match status" value="1"/>
</dbReference>
<dbReference type="KEGG" id="ctm:Cabther_A0366"/>
<evidence type="ECO:0000313" key="3">
    <source>
        <dbReference type="EMBL" id="AEP11128.1"/>
    </source>
</evidence>
<reference evidence="3 4" key="1">
    <citation type="journal article" date="2012" name="Environ. Microbiol.">
        <title>Complete genome of Candidatus Chloracidobacterium thermophilum, a chlorophyll-based photoheterotroph belonging to the phylum Acidobacteria.</title>
        <authorList>
            <person name="Garcia Costas A.M."/>
            <person name="Liu Z."/>
            <person name="Tomsho L.P."/>
            <person name="Schuster S.C."/>
            <person name="Ward D.M."/>
            <person name="Bryant D.A."/>
        </authorList>
    </citation>
    <scope>NUCLEOTIDE SEQUENCE [LARGE SCALE GENOMIC DNA]</scope>
    <source>
        <strain evidence="3 4">B</strain>
    </source>
</reference>
<gene>
    <name evidence="3" type="ordered locus">Cabther_A0366</name>
</gene>
<dbReference type="PANTHER" id="PTHR34039">
    <property type="entry name" value="UPF0102 PROTEIN YRAN"/>
    <property type="match status" value="1"/>
</dbReference>
<evidence type="ECO:0000313" key="4">
    <source>
        <dbReference type="Proteomes" id="UP000006791"/>
    </source>
</evidence>
<dbReference type="PANTHER" id="PTHR34039:SF1">
    <property type="entry name" value="UPF0102 PROTEIN YRAN"/>
    <property type="match status" value="1"/>
</dbReference>
<dbReference type="SUPFAM" id="SSF52980">
    <property type="entry name" value="Restriction endonuclease-like"/>
    <property type="match status" value="1"/>
</dbReference>
<dbReference type="InterPro" id="IPR003509">
    <property type="entry name" value="UPF0102_YraN-like"/>
</dbReference>
<dbReference type="STRING" id="981222.Cabther_A0366"/>
<keyword evidence="3" id="KW-0378">Hydrolase</keyword>
<dbReference type="InterPro" id="IPR011856">
    <property type="entry name" value="tRNA_endonuc-like_dom_sf"/>
</dbReference>
<dbReference type="Proteomes" id="UP000006791">
    <property type="component" value="Chromosome 1"/>
</dbReference>
<dbReference type="AlphaFoldDB" id="G2LGL7"/>